<organism evidence="2 3">
    <name type="scientific">Bowmanella yangjiangensis</name>
    <dbReference type="NCBI Taxonomy" id="2811230"/>
    <lineage>
        <taxon>Bacteria</taxon>
        <taxon>Pseudomonadati</taxon>
        <taxon>Pseudomonadota</taxon>
        <taxon>Gammaproteobacteria</taxon>
        <taxon>Alteromonadales</taxon>
        <taxon>Alteromonadaceae</taxon>
        <taxon>Bowmanella</taxon>
    </lineage>
</organism>
<sequence length="50" mass="5889">PDYKNDTKAINLETPMPLIPTPYAMQSPQLQRDYAQCWQGLKKHFNPDRK</sequence>
<dbReference type="InterPro" id="IPR011051">
    <property type="entry name" value="RmlC_Cupin_sf"/>
</dbReference>
<proteinExistence type="predicted"/>
<dbReference type="EMBL" id="JAFKCS010000465">
    <property type="protein sequence ID" value="MBN7823181.1"/>
    <property type="molecule type" value="Genomic_DNA"/>
</dbReference>
<dbReference type="InterPro" id="IPR046451">
    <property type="entry name" value="HgmA_C"/>
</dbReference>
<comment type="caution">
    <text evidence="2">The sequence shown here is derived from an EMBL/GenBank/DDBJ whole genome shotgun (WGS) entry which is preliminary data.</text>
</comment>
<dbReference type="Pfam" id="PF04209">
    <property type="entry name" value="HgmA_C"/>
    <property type="match status" value="1"/>
</dbReference>
<name>A0ABS3D3D7_9ALTE</name>
<evidence type="ECO:0000259" key="1">
    <source>
        <dbReference type="Pfam" id="PF04209"/>
    </source>
</evidence>
<dbReference type="Proteomes" id="UP000663992">
    <property type="component" value="Unassembled WGS sequence"/>
</dbReference>
<evidence type="ECO:0000313" key="3">
    <source>
        <dbReference type="Proteomes" id="UP000663992"/>
    </source>
</evidence>
<reference evidence="2 3" key="1">
    <citation type="submission" date="2021-03" db="EMBL/GenBank/DDBJ databases">
        <title>novel species isolated from a fishpond in China.</title>
        <authorList>
            <person name="Lu H."/>
            <person name="Cai Z."/>
        </authorList>
    </citation>
    <scope>NUCLEOTIDE SEQUENCE [LARGE SCALE GENOMIC DNA]</scope>
    <source>
        <strain evidence="2 3">Y57</strain>
    </source>
</reference>
<dbReference type="RefSeq" id="WP_206596957.1">
    <property type="nucleotide sequence ID" value="NZ_JAFKCS010000465.1"/>
</dbReference>
<protein>
    <submittedName>
        <fullName evidence="2">Homogentisate 1,2-dioxygenase</fullName>
    </submittedName>
</protein>
<accession>A0ABS3D3D7</accession>
<dbReference type="SUPFAM" id="SSF51182">
    <property type="entry name" value="RmlC-like cupins"/>
    <property type="match status" value="1"/>
</dbReference>
<evidence type="ECO:0000313" key="2">
    <source>
        <dbReference type="EMBL" id="MBN7823181.1"/>
    </source>
</evidence>
<feature type="non-terminal residue" evidence="2">
    <location>
        <position position="1"/>
    </location>
</feature>
<feature type="domain" description="Homogentisate 1,2-dioxygenase C-terminal" evidence="1">
    <location>
        <begin position="1"/>
        <end position="45"/>
    </location>
</feature>
<keyword evidence="3" id="KW-1185">Reference proteome</keyword>
<gene>
    <name evidence="2" type="ORF">J0A65_25175</name>
</gene>